<organism evidence="1 2">
    <name type="scientific">Populus alba</name>
    <name type="common">White poplar</name>
    <dbReference type="NCBI Taxonomy" id="43335"/>
    <lineage>
        <taxon>Eukaryota</taxon>
        <taxon>Viridiplantae</taxon>
        <taxon>Streptophyta</taxon>
        <taxon>Embryophyta</taxon>
        <taxon>Tracheophyta</taxon>
        <taxon>Spermatophyta</taxon>
        <taxon>Magnoliopsida</taxon>
        <taxon>eudicotyledons</taxon>
        <taxon>Gunneridae</taxon>
        <taxon>Pentapetalae</taxon>
        <taxon>rosids</taxon>
        <taxon>fabids</taxon>
        <taxon>Malpighiales</taxon>
        <taxon>Salicaceae</taxon>
        <taxon>Saliceae</taxon>
        <taxon>Populus</taxon>
    </lineage>
</organism>
<dbReference type="Proteomes" id="UP000309997">
    <property type="component" value="Unassembled WGS sequence"/>
</dbReference>
<accession>A0ACC4BYK4</accession>
<evidence type="ECO:0000313" key="1">
    <source>
        <dbReference type="EMBL" id="KAL3583224.1"/>
    </source>
</evidence>
<reference evidence="1 2" key="1">
    <citation type="journal article" date="2024" name="Plant Biotechnol. J.">
        <title>Genome and CRISPR/Cas9 system of a widespread forest tree (Populus alba) in the world.</title>
        <authorList>
            <person name="Liu Y.J."/>
            <person name="Jiang P.F."/>
            <person name="Han X.M."/>
            <person name="Li X.Y."/>
            <person name="Wang H.M."/>
            <person name="Wang Y.J."/>
            <person name="Wang X.X."/>
            <person name="Zeng Q.Y."/>
        </authorList>
    </citation>
    <scope>NUCLEOTIDE SEQUENCE [LARGE SCALE GENOMIC DNA]</scope>
    <source>
        <strain evidence="2">cv. PAL-ZL1</strain>
    </source>
</reference>
<protein>
    <submittedName>
        <fullName evidence="1">Uncharacterized protein</fullName>
    </submittedName>
</protein>
<comment type="caution">
    <text evidence="1">The sequence shown here is derived from an EMBL/GenBank/DDBJ whole genome shotgun (WGS) entry which is preliminary data.</text>
</comment>
<keyword evidence="2" id="KW-1185">Reference proteome</keyword>
<proteinExistence type="predicted"/>
<name>A0ACC4BYK4_POPAL</name>
<dbReference type="EMBL" id="RCHU02000007">
    <property type="protein sequence ID" value="KAL3583224.1"/>
    <property type="molecule type" value="Genomic_DNA"/>
</dbReference>
<evidence type="ECO:0000313" key="2">
    <source>
        <dbReference type="Proteomes" id="UP000309997"/>
    </source>
</evidence>
<gene>
    <name evidence="1" type="ORF">D5086_014285</name>
</gene>
<sequence>MQTKPDYLPDSSLEKQFYEELQISGTSETRTEMSQGSMNTKSINQEIGEMKDERSVDLGGGRALETVPPVSARPSSLRTPP</sequence>